<feature type="compositionally biased region" description="Low complexity" evidence="1">
    <location>
        <begin position="67"/>
        <end position="89"/>
    </location>
</feature>
<feature type="region of interest" description="Disordered" evidence="1">
    <location>
        <begin position="36"/>
        <end position="89"/>
    </location>
</feature>
<organism evidence="2 3">
    <name type="scientific">Ceutorhynchus assimilis</name>
    <name type="common">cabbage seed weevil</name>
    <dbReference type="NCBI Taxonomy" id="467358"/>
    <lineage>
        <taxon>Eukaryota</taxon>
        <taxon>Metazoa</taxon>
        <taxon>Ecdysozoa</taxon>
        <taxon>Arthropoda</taxon>
        <taxon>Hexapoda</taxon>
        <taxon>Insecta</taxon>
        <taxon>Pterygota</taxon>
        <taxon>Neoptera</taxon>
        <taxon>Endopterygota</taxon>
        <taxon>Coleoptera</taxon>
        <taxon>Polyphaga</taxon>
        <taxon>Cucujiformia</taxon>
        <taxon>Curculionidae</taxon>
        <taxon>Ceutorhynchinae</taxon>
        <taxon>Ceutorhynchus</taxon>
    </lineage>
</organism>
<name>A0A9N9MN91_9CUCU</name>
<keyword evidence="3" id="KW-1185">Reference proteome</keyword>
<gene>
    <name evidence="2" type="ORF">CEUTPL_LOCUS8719</name>
</gene>
<evidence type="ECO:0000256" key="1">
    <source>
        <dbReference type="SAM" id="MobiDB-lite"/>
    </source>
</evidence>
<reference evidence="2" key="1">
    <citation type="submission" date="2022-01" db="EMBL/GenBank/DDBJ databases">
        <authorList>
            <person name="King R."/>
        </authorList>
    </citation>
    <scope>NUCLEOTIDE SEQUENCE</scope>
</reference>
<dbReference type="Proteomes" id="UP001152799">
    <property type="component" value="Chromosome 4"/>
</dbReference>
<protein>
    <submittedName>
        <fullName evidence="2">Uncharacterized protein</fullName>
    </submittedName>
</protein>
<proteinExistence type="predicted"/>
<evidence type="ECO:0000313" key="2">
    <source>
        <dbReference type="EMBL" id="CAG9768172.1"/>
    </source>
</evidence>
<evidence type="ECO:0000313" key="3">
    <source>
        <dbReference type="Proteomes" id="UP001152799"/>
    </source>
</evidence>
<dbReference type="OrthoDB" id="6784107at2759"/>
<dbReference type="AlphaFoldDB" id="A0A9N9MN91"/>
<sequence length="127" mass="14306">MDEIPSLLKQYEDSEQQLAQARSIYEKFEETILQDRMQDVAPKSSEPVSSNKTGSLRGKNLTKRRSGGSLNSNGSFSNNTSSSSNDCSSNVFKSVEKRIHQIENYRNLLNQKTDLNEKALFLKALNT</sequence>
<dbReference type="EMBL" id="OU892280">
    <property type="protein sequence ID" value="CAG9768172.1"/>
    <property type="molecule type" value="Genomic_DNA"/>
</dbReference>
<accession>A0A9N9MN91</accession>